<dbReference type="InterPro" id="IPR029044">
    <property type="entry name" value="Nucleotide-diphossugar_trans"/>
</dbReference>
<proteinExistence type="inferred from homology"/>
<feature type="domain" description="Glycosyltransferase 2-like" evidence="10">
    <location>
        <begin position="44"/>
        <end position="196"/>
    </location>
</feature>
<dbReference type="OrthoDB" id="9811222at2"/>
<feature type="transmembrane region" description="Helical" evidence="9">
    <location>
        <begin position="277"/>
        <end position="299"/>
    </location>
</feature>
<dbReference type="Pfam" id="PF00535">
    <property type="entry name" value="Glycos_transf_2"/>
    <property type="match status" value="1"/>
</dbReference>
<dbReference type="EMBL" id="WTYP01000001">
    <property type="protein sequence ID" value="MXP46222.1"/>
    <property type="molecule type" value="Genomic_DNA"/>
</dbReference>
<dbReference type="InterPro" id="IPR039528">
    <property type="entry name" value="DPM1-like"/>
</dbReference>
<organism evidence="12 13">
    <name type="scientific">Pontixanthobacter luteolus</name>
    <dbReference type="NCBI Taxonomy" id="295089"/>
    <lineage>
        <taxon>Bacteria</taxon>
        <taxon>Pseudomonadati</taxon>
        <taxon>Pseudomonadota</taxon>
        <taxon>Alphaproteobacteria</taxon>
        <taxon>Sphingomonadales</taxon>
        <taxon>Erythrobacteraceae</taxon>
        <taxon>Pontixanthobacter</taxon>
    </lineage>
</organism>
<keyword evidence="4 12" id="KW-0808">Transferase</keyword>
<dbReference type="Gene3D" id="3.90.550.10">
    <property type="entry name" value="Spore Coat Polysaccharide Biosynthesis Protein SpsA, Chain A"/>
    <property type="match status" value="1"/>
</dbReference>
<evidence type="ECO:0000256" key="6">
    <source>
        <dbReference type="ARBA" id="ARBA00022989"/>
    </source>
</evidence>
<feature type="transmembrane region" description="Helical" evidence="9">
    <location>
        <begin position="305"/>
        <end position="325"/>
    </location>
</feature>
<dbReference type="SUPFAM" id="SSF53448">
    <property type="entry name" value="Nucleotide-diphospho-sugar transferases"/>
    <property type="match status" value="1"/>
</dbReference>
<dbReference type="InterPro" id="IPR001173">
    <property type="entry name" value="Glyco_trans_2-like"/>
</dbReference>
<dbReference type="CDD" id="cd06442">
    <property type="entry name" value="DPM1_like"/>
    <property type="match status" value="1"/>
</dbReference>
<evidence type="ECO:0000313" key="12">
    <source>
        <dbReference type="EMBL" id="MXP46222.1"/>
    </source>
</evidence>
<dbReference type="GO" id="GO:0000271">
    <property type="term" value="P:polysaccharide biosynthetic process"/>
    <property type="evidence" value="ECO:0007669"/>
    <property type="project" value="InterPro"/>
</dbReference>
<dbReference type="InterPro" id="IPR007267">
    <property type="entry name" value="GtrA_DPMS_TM"/>
</dbReference>
<keyword evidence="13" id="KW-1185">Reference proteome</keyword>
<evidence type="ECO:0000256" key="3">
    <source>
        <dbReference type="ARBA" id="ARBA00022676"/>
    </source>
</evidence>
<evidence type="ECO:0000256" key="1">
    <source>
        <dbReference type="ARBA" id="ARBA00004141"/>
    </source>
</evidence>
<protein>
    <submittedName>
        <fullName evidence="12">Glycosyltransferase</fullName>
    </submittedName>
</protein>
<feature type="compositionally biased region" description="Basic residues" evidence="8">
    <location>
        <begin position="14"/>
        <end position="29"/>
    </location>
</feature>
<dbReference type="GO" id="GO:0009247">
    <property type="term" value="P:glycolipid biosynthetic process"/>
    <property type="evidence" value="ECO:0007669"/>
    <property type="project" value="TreeGrafter"/>
</dbReference>
<comment type="caution">
    <text evidence="12">The sequence shown here is derived from an EMBL/GenBank/DDBJ whole genome shotgun (WGS) entry which is preliminary data.</text>
</comment>
<evidence type="ECO:0000256" key="2">
    <source>
        <dbReference type="ARBA" id="ARBA00006739"/>
    </source>
</evidence>
<dbReference type="Pfam" id="PF04138">
    <property type="entry name" value="GtrA_DPMS_TM"/>
    <property type="match status" value="1"/>
</dbReference>
<sequence>MQSRDGRGPGAFRWRARRRSGRRSGHRGNRGCGAGAAVTLQLAIILPTLNERENLAPLIDRISAAMGDTGWEAIIVDDNSEDGTADEARVLARSDPRIRVIQRIGRRGLASAAIEGICATAAPYAAIMDADHQHDPALLPRMLTCVAGGDSDVAIASRYVEGGSTAGLSSARREQASGLANWMARRITGTELTDPMSGYFLMESARFRAAAPSLSGIGFKILLDVLATSRGTLSVKEFPLEFGRRKAGESKLDRAVAFEFLVGLYERFFGKIIPTRFAMFGTVGALGVLVHMAVLASLFPGMTATFWKAQTLAVLVAMSFNFWLNNWLTYHDQRLRGLLAVLAGWAGFCLTCAVGAFANVAVATLLESRGLHWVLAALTGIVIGAVWNYALSSRFVWGRF</sequence>
<gene>
    <name evidence="12" type="ORF">GRI43_02295</name>
</gene>
<evidence type="ECO:0000256" key="7">
    <source>
        <dbReference type="ARBA" id="ARBA00023136"/>
    </source>
</evidence>
<evidence type="ECO:0000259" key="10">
    <source>
        <dbReference type="Pfam" id="PF00535"/>
    </source>
</evidence>
<dbReference type="AlphaFoldDB" id="A0A6I4V2P5"/>
<feature type="transmembrane region" description="Helical" evidence="9">
    <location>
        <begin position="337"/>
        <end position="358"/>
    </location>
</feature>
<dbReference type="GO" id="GO:0016020">
    <property type="term" value="C:membrane"/>
    <property type="evidence" value="ECO:0007669"/>
    <property type="project" value="UniProtKB-SubCell"/>
</dbReference>
<accession>A0A6I4V2P5</accession>
<evidence type="ECO:0000256" key="8">
    <source>
        <dbReference type="SAM" id="MobiDB-lite"/>
    </source>
</evidence>
<evidence type="ECO:0000256" key="4">
    <source>
        <dbReference type="ARBA" id="ARBA00022679"/>
    </source>
</evidence>
<evidence type="ECO:0000313" key="13">
    <source>
        <dbReference type="Proteomes" id="UP000471435"/>
    </source>
</evidence>
<evidence type="ECO:0000259" key="11">
    <source>
        <dbReference type="Pfam" id="PF04138"/>
    </source>
</evidence>
<feature type="domain" description="GtrA/DPMS transmembrane" evidence="11">
    <location>
        <begin position="280"/>
        <end position="397"/>
    </location>
</feature>
<keyword evidence="5 9" id="KW-0812">Transmembrane</keyword>
<feature type="transmembrane region" description="Helical" evidence="9">
    <location>
        <begin position="370"/>
        <end position="391"/>
    </location>
</feature>
<name>A0A6I4V2P5_9SPHN</name>
<dbReference type="Proteomes" id="UP000471435">
    <property type="component" value="Unassembled WGS sequence"/>
</dbReference>
<comment type="subcellular location">
    <subcellularLocation>
        <location evidence="1">Membrane</location>
        <topology evidence="1">Multi-pass membrane protein</topology>
    </subcellularLocation>
</comment>
<feature type="region of interest" description="Disordered" evidence="8">
    <location>
        <begin position="1"/>
        <end position="31"/>
    </location>
</feature>
<dbReference type="PANTHER" id="PTHR43398:SF1">
    <property type="entry name" value="DOLICHOL-PHOSPHATE MANNOSYLTRANSFERASE SUBUNIT 1"/>
    <property type="match status" value="1"/>
</dbReference>
<dbReference type="PANTHER" id="PTHR43398">
    <property type="entry name" value="DOLICHOL-PHOSPHATE MANNOSYLTRANSFERASE SUBUNIT 1"/>
    <property type="match status" value="1"/>
</dbReference>
<evidence type="ECO:0000256" key="9">
    <source>
        <dbReference type="SAM" id="Phobius"/>
    </source>
</evidence>
<comment type="similarity">
    <text evidence="2">Belongs to the glycosyltransferase 2 family.</text>
</comment>
<dbReference type="GO" id="GO:0004582">
    <property type="term" value="F:dolichyl-phosphate beta-D-mannosyltransferase activity"/>
    <property type="evidence" value="ECO:0007669"/>
    <property type="project" value="InterPro"/>
</dbReference>
<keyword evidence="3" id="KW-0328">Glycosyltransferase</keyword>
<keyword evidence="6 9" id="KW-1133">Transmembrane helix</keyword>
<evidence type="ECO:0000256" key="5">
    <source>
        <dbReference type="ARBA" id="ARBA00022692"/>
    </source>
</evidence>
<reference evidence="12 13" key="1">
    <citation type="submission" date="2019-12" db="EMBL/GenBank/DDBJ databases">
        <title>Genomic-based taxomic classification of the family Erythrobacteraceae.</title>
        <authorList>
            <person name="Xu L."/>
        </authorList>
    </citation>
    <scope>NUCLEOTIDE SEQUENCE [LARGE SCALE GENOMIC DNA]</scope>
    <source>
        <strain evidence="12 13">SW-109</strain>
    </source>
</reference>
<keyword evidence="7 9" id="KW-0472">Membrane</keyword>